<reference evidence="3 4" key="1">
    <citation type="submission" date="2014-11" db="EMBL/GenBank/DDBJ databases">
        <authorList>
            <person name="Zhu J."/>
            <person name="Qi W."/>
            <person name="Song R."/>
        </authorList>
    </citation>
    <scope>NUCLEOTIDE SEQUENCE [LARGE SCALE GENOMIC DNA]</scope>
</reference>
<keyword evidence="2" id="KW-1133">Transmembrane helix</keyword>
<dbReference type="Proteomes" id="UP000041254">
    <property type="component" value="Unassembled WGS sequence"/>
</dbReference>
<keyword evidence="2" id="KW-0812">Transmembrane</keyword>
<evidence type="ECO:0000256" key="2">
    <source>
        <dbReference type="SAM" id="Phobius"/>
    </source>
</evidence>
<accession>A0A0G4FUF6</accession>
<keyword evidence="4" id="KW-1185">Reference proteome</keyword>
<dbReference type="EMBL" id="CDMY01000503">
    <property type="protein sequence ID" value="CEM18563.1"/>
    <property type="molecule type" value="Genomic_DNA"/>
</dbReference>
<gene>
    <name evidence="3" type="ORF">Vbra_9439</name>
</gene>
<proteinExistence type="predicted"/>
<evidence type="ECO:0000256" key="1">
    <source>
        <dbReference type="SAM" id="MobiDB-lite"/>
    </source>
</evidence>
<name>A0A0G4FUF6_VITBC</name>
<dbReference type="InParanoid" id="A0A0G4FUF6"/>
<evidence type="ECO:0000313" key="3">
    <source>
        <dbReference type="EMBL" id="CEM18563.1"/>
    </source>
</evidence>
<organism evidence="3 4">
    <name type="scientific">Vitrella brassicaformis (strain CCMP3155)</name>
    <dbReference type="NCBI Taxonomy" id="1169540"/>
    <lineage>
        <taxon>Eukaryota</taxon>
        <taxon>Sar</taxon>
        <taxon>Alveolata</taxon>
        <taxon>Colpodellida</taxon>
        <taxon>Vitrellaceae</taxon>
        <taxon>Vitrella</taxon>
    </lineage>
</organism>
<protein>
    <submittedName>
        <fullName evidence="3">Uncharacterized protein</fullName>
    </submittedName>
</protein>
<evidence type="ECO:0000313" key="4">
    <source>
        <dbReference type="Proteomes" id="UP000041254"/>
    </source>
</evidence>
<dbReference type="AlphaFoldDB" id="A0A0G4FUF6"/>
<keyword evidence="2" id="KW-0472">Membrane</keyword>
<dbReference type="VEuPathDB" id="CryptoDB:Vbra_9439"/>
<feature type="region of interest" description="Disordered" evidence="1">
    <location>
        <begin position="84"/>
        <end position="106"/>
    </location>
</feature>
<feature type="transmembrane region" description="Helical" evidence="2">
    <location>
        <begin position="57"/>
        <end position="74"/>
    </location>
</feature>
<sequence length="144" mass="15392">MVAAMNQMIAEANAGGEIDKILAEFMPYNPQHDVCDQGGSDDSEAEALNGQGIGGKLIAFGIAWILSFFVFYIFDKDAKQNKLDSIQPQEGEERGSGALASPGDDKETLRVQDGEALCVDQTQTARADEGASAIHIEKEQPSSV</sequence>